<dbReference type="Gene3D" id="3.20.20.120">
    <property type="entry name" value="Enolase-like C-terminal domain"/>
    <property type="match status" value="1"/>
</dbReference>
<dbReference type="EC" id="4.2.1.40" evidence="3"/>
<dbReference type="Gene3D" id="3.30.390.10">
    <property type="entry name" value="Enolase-like, N-terminal domain"/>
    <property type="match status" value="1"/>
</dbReference>
<proteinExistence type="predicted"/>
<dbReference type="InterPro" id="IPR013342">
    <property type="entry name" value="Mandelate_racemase_C"/>
</dbReference>
<evidence type="ECO:0000256" key="2">
    <source>
        <dbReference type="ARBA" id="ARBA00005183"/>
    </source>
</evidence>
<name>A0ABP8W8U2_9MICO</name>
<comment type="catalytic activity">
    <reaction evidence="1">
        <text>D-glucarate = 5-dehydro-4-deoxy-D-glucarate + H2O</text>
        <dbReference type="Rhea" id="RHEA:14573"/>
        <dbReference type="ChEBI" id="CHEBI:15377"/>
        <dbReference type="ChEBI" id="CHEBI:30612"/>
        <dbReference type="ChEBI" id="CHEBI:42819"/>
        <dbReference type="EC" id="4.2.1.40"/>
    </reaction>
</comment>
<evidence type="ECO:0000256" key="3">
    <source>
        <dbReference type="ARBA" id="ARBA00011973"/>
    </source>
</evidence>
<dbReference type="SUPFAM" id="SSF51604">
    <property type="entry name" value="Enolase C-terminal domain-like"/>
    <property type="match status" value="1"/>
</dbReference>
<evidence type="ECO:0000313" key="6">
    <source>
        <dbReference type="Proteomes" id="UP001501295"/>
    </source>
</evidence>
<keyword evidence="6" id="KW-1185">Reference proteome</keyword>
<accession>A0ABP8W8U2</accession>
<comment type="caution">
    <text evidence="5">The sequence shown here is derived from an EMBL/GenBank/DDBJ whole genome shotgun (WGS) entry which is preliminary data.</text>
</comment>
<evidence type="ECO:0000259" key="4">
    <source>
        <dbReference type="SMART" id="SM00922"/>
    </source>
</evidence>
<protein>
    <recommendedName>
        <fullName evidence="3">glucarate dehydratase</fullName>
        <ecNumber evidence="3">4.2.1.40</ecNumber>
    </recommendedName>
</protein>
<dbReference type="InterPro" id="IPR034593">
    <property type="entry name" value="DgoD-like"/>
</dbReference>
<evidence type="ECO:0000256" key="1">
    <source>
        <dbReference type="ARBA" id="ARBA00001426"/>
    </source>
</evidence>
<dbReference type="RefSeq" id="WP_345376705.1">
    <property type="nucleotide sequence ID" value="NZ_BAABLM010000007.1"/>
</dbReference>
<dbReference type="PANTHER" id="PTHR48080">
    <property type="entry name" value="D-GALACTONATE DEHYDRATASE-RELATED"/>
    <property type="match status" value="1"/>
</dbReference>
<comment type="pathway">
    <text evidence="2">Carbohydrate acid metabolism; D-glucarate degradation; 2,5-dioxopentanoate from D-glucarate: step 1/2.</text>
</comment>
<organism evidence="5 6">
    <name type="scientific">Frondihabitans cladoniiphilus</name>
    <dbReference type="NCBI Taxonomy" id="715785"/>
    <lineage>
        <taxon>Bacteria</taxon>
        <taxon>Bacillati</taxon>
        <taxon>Actinomycetota</taxon>
        <taxon>Actinomycetes</taxon>
        <taxon>Micrococcales</taxon>
        <taxon>Microbacteriaceae</taxon>
        <taxon>Frondihabitans</taxon>
    </lineage>
</organism>
<dbReference type="InterPro" id="IPR029065">
    <property type="entry name" value="Enolase_C-like"/>
</dbReference>
<evidence type="ECO:0000313" key="5">
    <source>
        <dbReference type="EMBL" id="GAA4682360.1"/>
    </source>
</evidence>
<reference evidence="6" key="1">
    <citation type="journal article" date="2019" name="Int. J. Syst. Evol. Microbiol.">
        <title>The Global Catalogue of Microorganisms (GCM) 10K type strain sequencing project: providing services to taxonomists for standard genome sequencing and annotation.</title>
        <authorList>
            <consortium name="The Broad Institute Genomics Platform"/>
            <consortium name="The Broad Institute Genome Sequencing Center for Infectious Disease"/>
            <person name="Wu L."/>
            <person name="Ma J."/>
        </authorList>
    </citation>
    <scope>NUCLEOTIDE SEQUENCE [LARGE SCALE GENOMIC DNA]</scope>
    <source>
        <strain evidence="6">JCM 18956</strain>
    </source>
</reference>
<dbReference type="Proteomes" id="UP001501295">
    <property type="component" value="Unassembled WGS sequence"/>
</dbReference>
<sequence length="441" mass="47804">MRILELRVTPIAFADPPLLNADGLHQPHVLRAVLELVVDDGRGGTVTGLGECTGHAFQLDWLTLVGQHLHGRSVFDTSALRLLVDALLGGAAEVDDSPEASWRVWSDRTEAPESFGTAPLPASAFDRRRVYSALEVAFLDAQGRLLGLPVVELLGGRVRETVPYSGYLFYKWAGHPGAADDEFGEALDPEGIVRQARLLVDRHGFGSLKLKGGVMPPDEEIEAIRALRREFPDAPLRLDPNTAWTLETSRRVADELTGVLEYLEDPVKGLDDMGRLAAETSIPLATNMCVVKLEDVRPAILRGSVAIVLGDHHYWGGMRGTTTLGDVCLAAGFGLSMHSNSHLGISLAAMTHAAAATPLLSYACDTHYPWNRSSDVVQEGPLSFVDGALAIPEGPGLGVTLDQARLRAAHETYLGLGREHRRDGDYLRSFSPDAKLVLPRW</sequence>
<gene>
    <name evidence="5" type="ORF">GCM10025780_29730</name>
</gene>
<dbReference type="SMART" id="SM00922">
    <property type="entry name" value="MR_MLE"/>
    <property type="match status" value="1"/>
</dbReference>
<dbReference type="SUPFAM" id="SSF54826">
    <property type="entry name" value="Enolase N-terminal domain-like"/>
    <property type="match status" value="1"/>
</dbReference>
<dbReference type="InterPro" id="IPR036849">
    <property type="entry name" value="Enolase-like_C_sf"/>
</dbReference>
<dbReference type="EMBL" id="BAABLM010000007">
    <property type="protein sequence ID" value="GAA4682360.1"/>
    <property type="molecule type" value="Genomic_DNA"/>
</dbReference>
<dbReference type="SFLD" id="SFLDG00055">
    <property type="entry name" value="glucarate_dehydratase"/>
    <property type="match status" value="1"/>
</dbReference>
<dbReference type="SFLD" id="SFLDS00001">
    <property type="entry name" value="Enolase"/>
    <property type="match status" value="1"/>
</dbReference>
<feature type="domain" description="Mandelate racemase/muconate lactonizing enzyme C-terminal" evidence="4">
    <location>
        <begin position="189"/>
        <end position="283"/>
    </location>
</feature>
<dbReference type="PANTHER" id="PTHR48080:SF4">
    <property type="entry name" value="GLUCARATE DEHYDRATASE"/>
    <property type="match status" value="1"/>
</dbReference>
<dbReference type="Pfam" id="PF13378">
    <property type="entry name" value="MR_MLE_C"/>
    <property type="match status" value="1"/>
</dbReference>
<dbReference type="InterPro" id="IPR029017">
    <property type="entry name" value="Enolase-like_N"/>
</dbReference>